<dbReference type="GO" id="GO:0044780">
    <property type="term" value="P:bacterial-type flagellum assembly"/>
    <property type="evidence" value="ECO:0007669"/>
    <property type="project" value="InterPro"/>
</dbReference>
<dbReference type="InterPro" id="IPR007809">
    <property type="entry name" value="FlgN-like"/>
</dbReference>
<feature type="coiled-coil region" evidence="2">
    <location>
        <begin position="39"/>
        <end position="66"/>
    </location>
</feature>
<evidence type="ECO:0008006" key="4">
    <source>
        <dbReference type="Google" id="ProtNLM"/>
    </source>
</evidence>
<dbReference type="AlphaFoldDB" id="A0A3B1B922"/>
<dbReference type="Gene3D" id="1.20.58.300">
    <property type="entry name" value="FlgN-like"/>
    <property type="match status" value="1"/>
</dbReference>
<evidence type="ECO:0000313" key="3">
    <source>
        <dbReference type="EMBL" id="VAX12602.1"/>
    </source>
</evidence>
<name>A0A3B1B922_9ZZZZ</name>
<accession>A0A3B1B922</accession>
<gene>
    <name evidence="3" type="ORF">MNBD_GAMMA24-243</name>
</gene>
<protein>
    <recommendedName>
        <fullName evidence="4">Flagellar biosynthesis protein FlgN</fullName>
    </recommendedName>
</protein>
<sequence>MAIAELSLILRDITEHLIQLAATLESEHSALAKNDLDIIIQAANNKNRLFELLEDLEHERHELLLAAGLDFDSNGIMAYLQRGTSQTRNETAAIWQQIETLTHQCRKQNQINGIMLEKNRRRTERALAILKGQTPQTATYSASGEACHNQQRHSLAKA</sequence>
<reference evidence="3" key="1">
    <citation type="submission" date="2018-06" db="EMBL/GenBank/DDBJ databases">
        <authorList>
            <person name="Zhirakovskaya E."/>
        </authorList>
    </citation>
    <scope>NUCLEOTIDE SEQUENCE</scope>
</reference>
<dbReference type="SUPFAM" id="SSF140566">
    <property type="entry name" value="FlgN-like"/>
    <property type="match status" value="1"/>
</dbReference>
<organism evidence="3">
    <name type="scientific">hydrothermal vent metagenome</name>
    <dbReference type="NCBI Taxonomy" id="652676"/>
    <lineage>
        <taxon>unclassified sequences</taxon>
        <taxon>metagenomes</taxon>
        <taxon>ecological metagenomes</taxon>
    </lineage>
</organism>
<proteinExistence type="predicted"/>
<evidence type="ECO:0000256" key="1">
    <source>
        <dbReference type="ARBA" id="ARBA00022795"/>
    </source>
</evidence>
<keyword evidence="2" id="KW-0175">Coiled coil</keyword>
<dbReference type="Pfam" id="PF05130">
    <property type="entry name" value="FlgN"/>
    <property type="match status" value="1"/>
</dbReference>
<evidence type="ECO:0000256" key="2">
    <source>
        <dbReference type="SAM" id="Coils"/>
    </source>
</evidence>
<keyword evidence="1" id="KW-1005">Bacterial flagellum biogenesis</keyword>
<dbReference type="EMBL" id="UOFZ01000055">
    <property type="protein sequence ID" value="VAX12602.1"/>
    <property type="molecule type" value="Genomic_DNA"/>
</dbReference>
<dbReference type="InterPro" id="IPR036679">
    <property type="entry name" value="FlgN-like_sf"/>
</dbReference>